<feature type="active site" description="Proton acceptor" evidence="9">
    <location>
        <position position="19"/>
    </location>
</feature>
<feature type="binding site" evidence="9">
    <location>
        <position position="149"/>
    </location>
    <ligand>
        <name>IMP</name>
        <dbReference type="ChEBI" id="CHEBI:58053"/>
        <note>ligand shared between dimeric partners</note>
    </ligand>
</feature>
<dbReference type="PANTHER" id="PTHR11846">
    <property type="entry name" value="ADENYLOSUCCINATE SYNTHETASE"/>
    <property type="match status" value="1"/>
</dbReference>
<dbReference type="GO" id="GO:0004019">
    <property type="term" value="F:adenylosuccinate synthase activity"/>
    <property type="evidence" value="ECO:0007669"/>
    <property type="project" value="UniProtKB-UniRule"/>
</dbReference>
<dbReference type="PROSITE" id="PS00513">
    <property type="entry name" value="ADENYLOSUCCIN_SYN_2"/>
    <property type="match status" value="1"/>
</dbReference>
<comment type="similarity">
    <text evidence="9 11">Belongs to the adenylosuccinate synthetase family.</text>
</comment>
<evidence type="ECO:0000256" key="9">
    <source>
        <dbReference type="HAMAP-Rule" id="MF_03125"/>
    </source>
</evidence>
<dbReference type="InterPro" id="IPR042109">
    <property type="entry name" value="Adenylosuccinate_synth_dom1"/>
</dbReference>
<dbReference type="GO" id="GO:0000287">
    <property type="term" value="F:magnesium ion binding"/>
    <property type="evidence" value="ECO:0007669"/>
    <property type="project" value="UniProtKB-UniRule"/>
</dbReference>
<keyword evidence="4 9" id="KW-0547">Nucleotide-binding</keyword>
<dbReference type="SMART" id="SM00788">
    <property type="entry name" value="Adenylsucc_synt"/>
    <property type="match status" value="1"/>
</dbReference>
<evidence type="ECO:0000256" key="6">
    <source>
        <dbReference type="ARBA" id="ARBA00022842"/>
    </source>
</evidence>
<feature type="binding site" evidence="9">
    <location>
        <begin position="415"/>
        <end position="417"/>
    </location>
    <ligand>
        <name>GTP</name>
        <dbReference type="ChEBI" id="CHEBI:37565"/>
    </ligand>
</feature>
<dbReference type="NCBIfam" id="NF002223">
    <property type="entry name" value="PRK01117.1"/>
    <property type="match status" value="1"/>
</dbReference>
<feature type="binding site" evidence="9">
    <location>
        <position position="19"/>
    </location>
    <ligand>
        <name>Mg(2+)</name>
        <dbReference type="ChEBI" id="CHEBI:18420"/>
    </ligand>
</feature>
<dbReference type="EMBL" id="HBGD01009066">
    <property type="protein sequence ID" value="CAD9084221.1"/>
    <property type="molecule type" value="Transcribed_RNA"/>
</dbReference>
<feature type="binding site" evidence="9">
    <location>
        <begin position="44"/>
        <end position="47"/>
    </location>
    <ligand>
        <name>IMP</name>
        <dbReference type="ChEBI" id="CHEBI:58053"/>
    </ligand>
</feature>
<accession>A0A7S1PIS0</accession>
<dbReference type="EC" id="6.3.4.4" evidence="9 11"/>
<keyword evidence="6 9" id="KW-0460">Magnesium</keyword>
<dbReference type="GO" id="GO:0044208">
    <property type="term" value="P:'de novo' AMP biosynthetic process"/>
    <property type="evidence" value="ECO:0007669"/>
    <property type="project" value="UniProtKB-UniRule"/>
</dbReference>
<dbReference type="InterPro" id="IPR042110">
    <property type="entry name" value="Adenylosuccinate_synth_dom2"/>
</dbReference>
<comment type="subunit">
    <text evidence="1 9">Homodimer.</text>
</comment>
<feature type="binding site" evidence="9">
    <location>
        <begin position="18"/>
        <end position="24"/>
    </location>
    <ligand>
        <name>GTP</name>
        <dbReference type="ChEBI" id="CHEBI:37565"/>
    </ligand>
</feature>
<dbReference type="InterPro" id="IPR033128">
    <property type="entry name" value="Adenylosuccin_syn_Lys_AS"/>
</dbReference>
<dbReference type="InterPro" id="IPR018220">
    <property type="entry name" value="Adenylosuccin_syn_GTP-bd"/>
</dbReference>
<feature type="active site" evidence="10">
    <location>
        <position position="146"/>
    </location>
</feature>
<comment type="subcellular location">
    <subcellularLocation>
        <location evidence="9">Cytoplasm</location>
    </subcellularLocation>
</comment>
<dbReference type="SUPFAM" id="SSF52540">
    <property type="entry name" value="P-loop containing nucleoside triphosphate hydrolases"/>
    <property type="match status" value="1"/>
</dbReference>
<comment type="function">
    <text evidence="8">Plays an important role in the salvage pathway for purine nucleotide biosynthesis. Catalyzes the first committed step in the biosynthesis of AMP from IMP.</text>
</comment>
<feature type="binding site" evidence="9">
    <location>
        <position position="240"/>
    </location>
    <ligand>
        <name>IMP</name>
        <dbReference type="ChEBI" id="CHEBI:58053"/>
    </ligand>
</feature>
<evidence type="ECO:0000256" key="7">
    <source>
        <dbReference type="ARBA" id="ARBA00023134"/>
    </source>
</evidence>
<dbReference type="FunFam" id="3.90.170.10:FF:000001">
    <property type="entry name" value="Adenylosuccinate synthetase"/>
    <property type="match status" value="1"/>
</dbReference>
<evidence type="ECO:0000313" key="12">
    <source>
        <dbReference type="EMBL" id="CAD9084221.1"/>
    </source>
</evidence>
<dbReference type="GO" id="GO:0005525">
    <property type="term" value="F:GTP binding"/>
    <property type="evidence" value="ECO:0007669"/>
    <property type="project" value="UniProtKB-UniRule"/>
</dbReference>
<gene>
    <name evidence="12" type="ORF">PCOS0759_LOCUS7475</name>
</gene>
<dbReference type="InterPro" id="IPR027417">
    <property type="entry name" value="P-loop_NTPase"/>
</dbReference>
<feature type="active site" description="Proton donor" evidence="9">
    <location>
        <position position="47"/>
    </location>
</feature>
<evidence type="ECO:0000256" key="3">
    <source>
        <dbReference type="ARBA" id="ARBA00022723"/>
    </source>
</evidence>
<feature type="binding site" evidence="9">
    <location>
        <begin position="19"/>
        <end position="22"/>
    </location>
    <ligand>
        <name>IMP</name>
        <dbReference type="ChEBI" id="CHEBI:58053"/>
    </ligand>
</feature>
<dbReference type="UniPathway" id="UPA00075">
    <property type="reaction ID" value="UER00335"/>
</dbReference>
<keyword evidence="7 9" id="KW-0342">GTP-binding</keyword>
<evidence type="ECO:0000256" key="8">
    <source>
        <dbReference type="ARBA" id="ARBA00025008"/>
    </source>
</evidence>
<comment type="catalytic activity">
    <reaction evidence="9 11">
        <text>IMP + L-aspartate + GTP = N(6)-(1,2-dicarboxyethyl)-AMP + GDP + phosphate + 2 H(+)</text>
        <dbReference type="Rhea" id="RHEA:15753"/>
        <dbReference type="ChEBI" id="CHEBI:15378"/>
        <dbReference type="ChEBI" id="CHEBI:29991"/>
        <dbReference type="ChEBI" id="CHEBI:37565"/>
        <dbReference type="ChEBI" id="CHEBI:43474"/>
        <dbReference type="ChEBI" id="CHEBI:57567"/>
        <dbReference type="ChEBI" id="CHEBI:58053"/>
        <dbReference type="ChEBI" id="CHEBI:58189"/>
        <dbReference type="EC" id="6.3.4.4"/>
    </reaction>
</comment>
<dbReference type="HAMAP" id="MF_00011">
    <property type="entry name" value="Adenylosucc_synth"/>
    <property type="match status" value="1"/>
</dbReference>
<evidence type="ECO:0000256" key="5">
    <source>
        <dbReference type="ARBA" id="ARBA00022755"/>
    </source>
</evidence>
<dbReference type="AlphaFoldDB" id="A0A7S1PIS0"/>
<dbReference type="Pfam" id="PF00709">
    <property type="entry name" value="Adenylsucc_synt"/>
    <property type="match status" value="1"/>
</dbReference>
<comment type="function">
    <text evidence="9">Plays an important role in the de novo pathway and in the salvage pathway of purine nucleotide biosynthesis. Catalyzes the first commited step in the biosynthesis of AMP from IMP.</text>
</comment>
<sequence>MTNSATQKPNIVVGAQWGDEGKGKLVDLLATHHSTVARYNGGANAGHTIVHGGKKFALNLLPSGIIQPECQNLIGNGVVLHIPKLLDEIESLKKNGVDPAGKLFISDRCHLLFDFHQIIDGMTENNLGKDQIGTTKKGIGPCYASKMTRNNLRVGDFRYWKHFEINLRRLCQSLQKKYSFDYDVDAEIEKYQKYRDIIAPMIVDGVEWIHNKMSEGKSILLEGANAVMLDIDFGTYPFVTSSSPCAGGACTGLGIPPSKIGEVYGVVKAYCTRVGAGPFPTELHDELDDTLRDSGHEYGTTTGRPRRCGWLDLTQVKYSHRINDFHSICLTKLDCLNVLDEIKLGVGYKFQGESLSTMPSNLETLAHVEVEYETFPGFKGTDISKCRKFEELPDSAQKYVLRIEEVLGVPVQWIGVGPEREAIIERKG</sequence>
<dbReference type="FunFam" id="1.10.300.10:FF:000001">
    <property type="entry name" value="Adenylosuccinate synthetase"/>
    <property type="match status" value="1"/>
</dbReference>
<dbReference type="PROSITE" id="PS01266">
    <property type="entry name" value="ADENYLOSUCCIN_SYN_1"/>
    <property type="match status" value="1"/>
</dbReference>
<reference evidence="12" key="1">
    <citation type="submission" date="2021-01" db="EMBL/GenBank/DDBJ databases">
        <authorList>
            <person name="Corre E."/>
            <person name="Pelletier E."/>
            <person name="Niang G."/>
            <person name="Scheremetjew M."/>
            <person name="Finn R."/>
            <person name="Kale V."/>
            <person name="Holt S."/>
            <person name="Cochrane G."/>
            <person name="Meng A."/>
            <person name="Brown T."/>
            <person name="Cohen L."/>
        </authorList>
    </citation>
    <scope>NUCLEOTIDE SEQUENCE</scope>
    <source>
        <strain evidence="12">WS</strain>
    </source>
</reference>
<name>A0A7S1PIS0_9EUKA</name>
<evidence type="ECO:0000256" key="2">
    <source>
        <dbReference type="ARBA" id="ARBA00022598"/>
    </source>
</evidence>
<protein>
    <recommendedName>
        <fullName evidence="9 11">Adenylosuccinate synthetase</fullName>
        <shortName evidence="9">AMPSase</shortName>
        <shortName evidence="9">AdSS</shortName>
        <ecNumber evidence="9 11">6.3.4.4</ecNumber>
    </recommendedName>
    <alternativeName>
        <fullName evidence="9">IMP--aspartate ligase</fullName>
    </alternativeName>
</protein>
<dbReference type="NCBIfam" id="TIGR00184">
    <property type="entry name" value="purA"/>
    <property type="match status" value="1"/>
</dbReference>
<dbReference type="GO" id="GO:0005737">
    <property type="term" value="C:cytoplasm"/>
    <property type="evidence" value="ECO:0007669"/>
    <property type="project" value="UniProtKB-SubCell"/>
</dbReference>
<evidence type="ECO:0000256" key="10">
    <source>
        <dbReference type="PROSITE-ProRule" id="PRU10134"/>
    </source>
</evidence>
<comment type="pathway">
    <text evidence="9 11">Purine metabolism; AMP biosynthesis via de novo pathway; AMP from IMP: step 1/2.</text>
</comment>
<evidence type="ECO:0000256" key="1">
    <source>
        <dbReference type="ARBA" id="ARBA00011738"/>
    </source>
</evidence>
<dbReference type="Gene3D" id="3.40.440.10">
    <property type="entry name" value="Adenylosuccinate Synthetase, subunit A, domain 1"/>
    <property type="match status" value="1"/>
</dbReference>
<feature type="binding site" evidence="9">
    <location>
        <position position="135"/>
    </location>
    <ligand>
        <name>IMP</name>
        <dbReference type="ChEBI" id="CHEBI:58053"/>
    </ligand>
</feature>
<feature type="binding site" evidence="9">
    <location>
        <position position="225"/>
    </location>
    <ligand>
        <name>IMP</name>
        <dbReference type="ChEBI" id="CHEBI:58053"/>
    </ligand>
</feature>
<keyword evidence="2 9" id="KW-0436">Ligase</keyword>
<dbReference type="CDD" id="cd03108">
    <property type="entry name" value="AdSS"/>
    <property type="match status" value="1"/>
</dbReference>
<organism evidence="12">
    <name type="scientific">Percolomonas cosmopolitus</name>
    <dbReference type="NCBI Taxonomy" id="63605"/>
    <lineage>
        <taxon>Eukaryota</taxon>
        <taxon>Discoba</taxon>
        <taxon>Heterolobosea</taxon>
        <taxon>Tetramitia</taxon>
        <taxon>Eutetramitia</taxon>
        <taxon>Percolomonadidae</taxon>
        <taxon>Percolomonas</taxon>
    </lineage>
</organism>
<feature type="binding site" evidence="9">
    <location>
        <position position="306"/>
    </location>
    <ligand>
        <name>GTP</name>
        <dbReference type="ChEBI" id="CHEBI:37565"/>
    </ligand>
</feature>
<dbReference type="GO" id="GO:0046040">
    <property type="term" value="P:IMP metabolic process"/>
    <property type="evidence" value="ECO:0007669"/>
    <property type="project" value="TreeGrafter"/>
</dbReference>
<evidence type="ECO:0000256" key="4">
    <source>
        <dbReference type="ARBA" id="ARBA00022741"/>
    </source>
</evidence>
<keyword evidence="3 9" id="KW-0479">Metal-binding</keyword>
<dbReference type="Gene3D" id="3.90.170.10">
    <property type="entry name" value="Adenylosuccinate Synthetase, subunit A, domain 3"/>
    <property type="match status" value="1"/>
</dbReference>
<feature type="binding site" evidence="9">
    <location>
        <begin position="332"/>
        <end position="334"/>
    </location>
    <ligand>
        <name>GTP</name>
        <dbReference type="ChEBI" id="CHEBI:37565"/>
    </ligand>
</feature>
<feature type="binding site" evidence="9">
    <location>
        <begin position="46"/>
        <end position="48"/>
    </location>
    <ligand>
        <name>GTP</name>
        <dbReference type="ChEBI" id="CHEBI:37565"/>
    </ligand>
</feature>
<feature type="binding site" evidence="9">
    <location>
        <begin position="300"/>
        <end position="306"/>
    </location>
    <ligand>
        <name>substrate</name>
    </ligand>
</feature>
<keyword evidence="5 9" id="KW-0658">Purine biosynthesis</keyword>
<feature type="binding site" evidence="9">
    <location>
        <position position="46"/>
    </location>
    <ligand>
        <name>Mg(2+)</name>
        <dbReference type="ChEBI" id="CHEBI:18420"/>
    </ligand>
</feature>
<comment type="function">
    <text evidence="11">Plays an important role in the de novo pathway of purine nucleotide biosynthesis.</text>
</comment>
<dbReference type="InterPro" id="IPR001114">
    <property type="entry name" value="Adenylosuccinate_synthetase"/>
</dbReference>
<keyword evidence="9" id="KW-0963">Cytoplasm</keyword>
<evidence type="ECO:0000256" key="11">
    <source>
        <dbReference type="RuleBase" id="RU000520"/>
    </source>
</evidence>
<dbReference type="PANTHER" id="PTHR11846:SF0">
    <property type="entry name" value="ADENYLOSUCCINATE SYNTHETASE"/>
    <property type="match status" value="1"/>
</dbReference>
<proteinExistence type="inferred from homology"/>
<dbReference type="Gene3D" id="1.10.300.10">
    <property type="entry name" value="Adenylosuccinate Synthetase, subunit A, domain 2"/>
    <property type="match status" value="1"/>
</dbReference>
<feature type="binding site" evidence="9">
    <location>
        <position position="304"/>
    </location>
    <ligand>
        <name>IMP</name>
        <dbReference type="ChEBI" id="CHEBI:58053"/>
    </ligand>
</feature>
<comment type="cofactor">
    <cofactor evidence="9">
        <name>Mg(2+)</name>
        <dbReference type="ChEBI" id="CHEBI:18420"/>
    </cofactor>
    <text evidence="9">Binds 1 Mg(2+) ion per subunit.</text>
</comment>
<dbReference type="InterPro" id="IPR042111">
    <property type="entry name" value="Adenylosuccinate_synth_dom3"/>
</dbReference>